<dbReference type="RefSeq" id="WP_038562785.1">
    <property type="nucleotide sequence ID" value="NZ_FOHT01000031.1"/>
</dbReference>
<name>X5E4J9_9BACT</name>
<gene>
    <name evidence="1" type="ORF">FH5T_20785</name>
    <name evidence="2" type="ORF">SAMN05444285_13148</name>
</gene>
<dbReference type="KEGG" id="dori:FH5T_20785"/>
<organism evidence="2 4">
    <name type="scientific">Draconibacterium orientale</name>
    <dbReference type="NCBI Taxonomy" id="1168034"/>
    <lineage>
        <taxon>Bacteria</taxon>
        <taxon>Pseudomonadati</taxon>
        <taxon>Bacteroidota</taxon>
        <taxon>Bacteroidia</taxon>
        <taxon>Marinilabiliales</taxon>
        <taxon>Prolixibacteraceae</taxon>
        <taxon>Draconibacterium</taxon>
    </lineage>
</organism>
<protein>
    <recommendedName>
        <fullName evidence="5">SpoIIAA-like</fullName>
    </recommendedName>
</protein>
<accession>X5E4J9</accession>
<evidence type="ECO:0000313" key="4">
    <source>
        <dbReference type="Proteomes" id="UP000181981"/>
    </source>
</evidence>
<reference evidence="1 3" key="1">
    <citation type="submission" date="2014-03" db="EMBL/GenBank/DDBJ databases">
        <title>Complete genome sequence of a deeply braunched marine Bacteroidia bacterium Draconibacterium orientale type strain FH5T.</title>
        <authorList>
            <person name="Li X."/>
            <person name="Wang X."/>
            <person name="Xie Z."/>
            <person name="Du Z."/>
            <person name="Chen G."/>
        </authorList>
    </citation>
    <scope>NUCLEOTIDE SEQUENCE [LARGE SCALE GENOMIC DNA]</scope>
    <source>
        <strain evidence="1 3">FH5</strain>
    </source>
</reference>
<dbReference type="STRING" id="1168034.FH5T_20785"/>
<dbReference type="Gene3D" id="3.40.970.30">
    <property type="entry name" value="yp_829618.1 like domains"/>
    <property type="match status" value="1"/>
</dbReference>
<dbReference type="AlphaFoldDB" id="X5E4J9"/>
<evidence type="ECO:0000313" key="3">
    <source>
        <dbReference type="Proteomes" id="UP000023772"/>
    </source>
</evidence>
<dbReference type="Proteomes" id="UP000181981">
    <property type="component" value="Unassembled WGS sequence"/>
</dbReference>
<sequence>MEHNLWYDKDTKVIHLQFTRDYLTTDIPDIRSKMNELFDDIPYRQMCIHISKTAKVENRETREQSNQLLKEFEISHVAFIGGSAANRMIAKVMLKTGALKIKGDFFKTVDEGVNWLMSKR</sequence>
<evidence type="ECO:0008006" key="5">
    <source>
        <dbReference type="Google" id="ProtNLM"/>
    </source>
</evidence>
<evidence type="ECO:0000313" key="1">
    <source>
        <dbReference type="EMBL" id="AHW62395.1"/>
    </source>
</evidence>
<reference evidence="2 4" key="2">
    <citation type="submission" date="2016-10" db="EMBL/GenBank/DDBJ databases">
        <authorList>
            <person name="de Groot N.N."/>
        </authorList>
    </citation>
    <scope>NUCLEOTIDE SEQUENCE [LARGE SCALE GENOMIC DNA]</scope>
    <source>
        <strain evidence="2 4">DSM 25947</strain>
    </source>
</reference>
<evidence type="ECO:0000313" key="2">
    <source>
        <dbReference type="EMBL" id="SET95252.1"/>
    </source>
</evidence>
<dbReference type="HOGENOM" id="CLU_2045950_0_0_10"/>
<proteinExistence type="predicted"/>
<dbReference type="EMBL" id="FOHT01000031">
    <property type="protein sequence ID" value="SET95252.1"/>
    <property type="molecule type" value="Genomic_DNA"/>
</dbReference>
<dbReference type="EMBL" id="CP007451">
    <property type="protein sequence ID" value="AHW62395.1"/>
    <property type="molecule type" value="Genomic_DNA"/>
</dbReference>
<keyword evidence="3" id="KW-1185">Reference proteome</keyword>
<dbReference type="Proteomes" id="UP000023772">
    <property type="component" value="Chromosome"/>
</dbReference>